<name>A0A813HZR1_POLGL</name>
<feature type="non-terminal residue" evidence="2">
    <location>
        <position position="1"/>
    </location>
</feature>
<sequence>ENLPKMMRSPLEPSPPAPEVPQAADAQPRRFSHRLNHATKLEQIKLEPEEELGARRPAVKRELEVQQRPPVKIELE</sequence>
<evidence type="ECO:0000313" key="2">
    <source>
        <dbReference type="EMBL" id="CAE8643135.1"/>
    </source>
</evidence>
<comment type="caution">
    <text evidence="2">The sequence shown here is derived from an EMBL/GenBank/DDBJ whole genome shotgun (WGS) entry which is preliminary data.</text>
</comment>
<accession>A0A813HZR1</accession>
<feature type="non-terminal residue" evidence="2">
    <location>
        <position position="76"/>
    </location>
</feature>
<keyword evidence="3" id="KW-1185">Reference proteome</keyword>
<feature type="region of interest" description="Disordered" evidence="1">
    <location>
        <begin position="1"/>
        <end position="76"/>
    </location>
</feature>
<gene>
    <name evidence="2" type="ORF">PGLA1383_LOCUS57503</name>
</gene>
<reference evidence="2" key="1">
    <citation type="submission" date="2021-02" db="EMBL/GenBank/DDBJ databases">
        <authorList>
            <person name="Dougan E. K."/>
            <person name="Rhodes N."/>
            <person name="Thang M."/>
            <person name="Chan C."/>
        </authorList>
    </citation>
    <scope>NUCLEOTIDE SEQUENCE</scope>
</reference>
<protein>
    <submittedName>
        <fullName evidence="2">Uncharacterized protein</fullName>
    </submittedName>
</protein>
<proteinExistence type="predicted"/>
<evidence type="ECO:0000256" key="1">
    <source>
        <dbReference type="SAM" id="MobiDB-lite"/>
    </source>
</evidence>
<feature type="compositionally biased region" description="Basic and acidic residues" evidence="1">
    <location>
        <begin position="59"/>
        <end position="76"/>
    </location>
</feature>
<dbReference type="AlphaFoldDB" id="A0A813HZR1"/>
<organism evidence="2 3">
    <name type="scientific">Polarella glacialis</name>
    <name type="common">Dinoflagellate</name>
    <dbReference type="NCBI Taxonomy" id="89957"/>
    <lineage>
        <taxon>Eukaryota</taxon>
        <taxon>Sar</taxon>
        <taxon>Alveolata</taxon>
        <taxon>Dinophyceae</taxon>
        <taxon>Suessiales</taxon>
        <taxon>Suessiaceae</taxon>
        <taxon>Polarella</taxon>
    </lineage>
</organism>
<dbReference type="Proteomes" id="UP000654075">
    <property type="component" value="Unassembled WGS sequence"/>
</dbReference>
<evidence type="ECO:0000313" key="3">
    <source>
        <dbReference type="Proteomes" id="UP000654075"/>
    </source>
</evidence>
<dbReference type="EMBL" id="CAJNNV010033275">
    <property type="protein sequence ID" value="CAE8643135.1"/>
    <property type="molecule type" value="Genomic_DNA"/>
</dbReference>